<protein>
    <submittedName>
        <fullName evidence="1">Endoribonuclease L-PSP</fullName>
    </submittedName>
</protein>
<dbReference type="Pfam" id="PF01042">
    <property type="entry name" value="Ribonuc_L-PSP"/>
    <property type="match status" value="1"/>
</dbReference>
<dbReference type="InterPro" id="IPR006175">
    <property type="entry name" value="YjgF/YER057c/UK114"/>
</dbReference>
<dbReference type="GO" id="GO:0019239">
    <property type="term" value="F:deaminase activity"/>
    <property type="evidence" value="ECO:0007669"/>
    <property type="project" value="TreeGrafter"/>
</dbReference>
<evidence type="ECO:0000313" key="1">
    <source>
        <dbReference type="EMBL" id="AJG23521.1"/>
    </source>
</evidence>
<dbReference type="OrthoDB" id="9808943at2"/>
<dbReference type="STRING" id="68895.RR42_s1933"/>
<dbReference type="Gene3D" id="3.30.1330.40">
    <property type="entry name" value="RutC-like"/>
    <property type="match status" value="1"/>
</dbReference>
<dbReference type="SUPFAM" id="SSF55298">
    <property type="entry name" value="YjgF-like"/>
    <property type="match status" value="1"/>
</dbReference>
<dbReference type="AlphaFoldDB" id="A0A0C4YSC3"/>
<keyword evidence="2" id="KW-1185">Reference proteome</keyword>
<proteinExistence type="predicted"/>
<dbReference type="GO" id="GO:0005829">
    <property type="term" value="C:cytosol"/>
    <property type="evidence" value="ECO:0007669"/>
    <property type="project" value="TreeGrafter"/>
</dbReference>
<dbReference type="KEGG" id="cbw:RR42_s1933"/>
<evidence type="ECO:0000313" key="2">
    <source>
        <dbReference type="Proteomes" id="UP000031843"/>
    </source>
</evidence>
<name>A0A0C4YSC3_9BURK</name>
<dbReference type="EMBL" id="CP010537">
    <property type="protein sequence ID" value="AJG23521.1"/>
    <property type="molecule type" value="Genomic_DNA"/>
</dbReference>
<gene>
    <name evidence="1" type="ORF">RR42_s1933</name>
</gene>
<dbReference type="CDD" id="cd00448">
    <property type="entry name" value="YjgF_YER057c_UK114_family"/>
    <property type="match status" value="1"/>
</dbReference>
<sequence>MSVQKPYSDWVERAGWIYFSGKTGAGVDGAIPADFTGQATNAMSNSFTALRDADCDWRDVVKVTVFLTDMKDYQSFNAIYLKFFGNEFPARSCVAVADLPRSAKIEVEVVAYRATASIEHS</sequence>
<reference evidence="1 2" key="1">
    <citation type="journal article" date="2015" name="Genome Announc.">
        <title>Complete Genome Sequence of Cupriavidus basilensis 4G11, Isolated from the Oak Ridge Field Research Center Site.</title>
        <authorList>
            <person name="Ray J."/>
            <person name="Waters R.J."/>
            <person name="Skerker J.M."/>
            <person name="Kuehl J.V."/>
            <person name="Price M.N."/>
            <person name="Huang J."/>
            <person name="Chakraborty R."/>
            <person name="Arkin A.P."/>
            <person name="Deutschbauer A."/>
        </authorList>
    </citation>
    <scope>NUCLEOTIDE SEQUENCE [LARGE SCALE GENOMIC DNA]</scope>
    <source>
        <strain evidence="1">4G11</strain>
    </source>
</reference>
<dbReference type="Proteomes" id="UP000031843">
    <property type="component" value="Chromosome secondary"/>
</dbReference>
<organism evidence="1 2">
    <name type="scientific">Cupriavidus basilensis</name>
    <dbReference type="NCBI Taxonomy" id="68895"/>
    <lineage>
        <taxon>Bacteria</taxon>
        <taxon>Pseudomonadati</taxon>
        <taxon>Pseudomonadota</taxon>
        <taxon>Betaproteobacteria</taxon>
        <taxon>Burkholderiales</taxon>
        <taxon>Burkholderiaceae</taxon>
        <taxon>Cupriavidus</taxon>
    </lineage>
</organism>
<accession>A0A0C4YSC3</accession>
<dbReference type="PANTHER" id="PTHR11803:SF39">
    <property type="entry name" value="2-IMINOBUTANOATE_2-IMINOPROPANOATE DEAMINASE"/>
    <property type="match status" value="1"/>
</dbReference>
<dbReference type="PANTHER" id="PTHR11803">
    <property type="entry name" value="2-IMINOBUTANOATE/2-IMINOPROPANOATE DEAMINASE RIDA"/>
    <property type="match status" value="1"/>
</dbReference>
<dbReference type="InterPro" id="IPR035959">
    <property type="entry name" value="RutC-like_sf"/>
</dbReference>
<dbReference type="RefSeq" id="WP_043355400.1">
    <property type="nucleotide sequence ID" value="NZ_CP010537.1"/>
</dbReference>